<dbReference type="Gene3D" id="1.20.120.1900">
    <property type="entry name" value="Gamma-tubulin complex, C-terminal domain"/>
    <property type="match status" value="1"/>
</dbReference>
<dbReference type="InterPro" id="IPR007259">
    <property type="entry name" value="GCP"/>
</dbReference>
<dbReference type="InterPro" id="IPR040457">
    <property type="entry name" value="GCP_C"/>
</dbReference>
<dbReference type="GO" id="GO:0051225">
    <property type="term" value="P:spindle assembly"/>
    <property type="evidence" value="ECO:0007669"/>
    <property type="project" value="TreeGrafter"/>
</dbReference>
<organism evidence="10 11">
    <name type="scientific">Glutinoglossum americanum</name>
    <dbReference type="NCBI Taxonomy" id="1670608"/>
    <lineage>
        <taxon>Eukaryota</taxon>
        <taxon>Fungi</taxon>
        <taxon>Dikarya</taxon>
        <taxon>Ascomycota</taxon>
        <taxon>Pezizomycotina</taxon>
        <taxon>Geoglossomycetes</taxon>
        <taxon>Geoglossales</taxon>
        <taxon>Geoglossaceae</taxon>
        <taxon>Glutinoglossum</taxon>
    </lineage>
</organism>
<feature type="domain" description="Gamma tubulin complex component C-terminal" evidence="8">
    <location>
        <begin position="323"/>
        <end position="761"/>
    </location>
</feature>
<name>A0A9P8IDW9_9PEZI</name>
<dbReference type="InterPro" id="IPR041470">
    <property type="entry name" value="GCP_N"/>
</dbReference>
<keyword evidence="5 6" id="KW-0206">Cytoskeleton</keyword>
<proteinExistence type="inferred from homology"/>
<evidence type="ECO:0000256" key="2">
    <source>
        <dbReference type="ARBA" id="ARBA00010337"/>
    </source>
</evidence>
<comment type="similarity">
    <text evidence="2 6">Belongs to the TUBGCP family.</text>
</comment>
<keyword evidence="4 6" id="KW-0493">Microtubule</keyword>
<evidence type="ECO:0000313" key="11">
    <source>
        <dbReference type="Proteomes" id="UP000698800"/>
    </source>
</evidence>
<reference evidence="10" key="1">
    <citation type="submission" date="2021-03" db="EMBL/GenBank/DDBJ databases">
        <title>Comparative genomics and phylogenomic investigation of the class Geoglossomycetes provide insights into ecological specialization and systematics.</title>
        <authorList>
            <person name="Melie T."/>
            <person name="Pirro S."/>
            <person name="Miller A.N."/>
            <person name="Quandt A."/>
        </authorList>
    </citation>
    <scope>NUCLEOTIDE SEQUENCE</scope>
    <source>
        <strain evidence="10">GBOQ0MN5Z8</strain>
    </source>
</reference>
<dbReference type="GO" id="GO:0007020">
    <property type="term" value="P:microtubule nucleation"/>
    <property type="evidence" value="ECO:0007669"/>
    <property type="project" value="InterPro"/>
</dbReference>
<dbReference type="PANTHER" id="PTHR19302:SF27">
    <property type="entry name" value="GAMMA-TUBULIN COMPLEX COMPONENT 4"/>
    <property type="match status" value="1"/>
</dbReference>
<dbReference type="GO" id="GO:0031122">
    <property type="term" value="P:cytoplasmic microtubule organization"/>
    <property type="evidence" value="ECO:0007669"/>
    <property type="project" value="TreeGrafter"/>
</dbReference>
<evidence type="ECO:0000256" key="6">
    <source>
        <dbReference type="RuleBase" id="RU363050"/>
    </source>
</evidence>
<dbReference type="GO" id="GO:0043015">
    <property type="term" value="F:gamma-tubulin binding"/>
    <property type="evidence" value="ECO:0007669"/>
    <property type="project" value="InterPro"/>
</dbReference>
<dbReference type="GO" id="GO:0051011">
    <property type="term" value="F:microtubule minus-end binding"/>
    <property type="evidence" value="ECO:0007669"/>
    <property type="project" value="TreeGrafter"/>
</dbReference>
<dbReference type="Pfam" id="PF17681">
    <property type="entry name" value="GCP_N_terminal"/>
    <property type="match status" value="1"/>
</dbReference>
<evidence type="ECO:0000256" key="7">
    <source>
        <dbReference type="SAM" id="MobiDB-lite"/>
    </source>
</evidence>
<dbReference type="PANTHER" id="PTHR19302">
    <property type="entry name" value="GAMMA TUBULIN COMPLEX PROTEIN"/>
    <property type="match status" value="1"/>
</dbReference>
<evidence type="ECO:0000256" key="4">
    <source>
        <dbReference type="ARBA" id="ARBA00022701"/>
    </source>
</evidence>
<dbReference type="EMBL" id="JAGHQL010000001">
    <property type="protein sequence ID" value="KAH0547764.1"/>
    <property type="molecule type" value="Genomic_DNA"/>
</dbReference>
<accession>A0A9P8IDW9</accession>
<evidence type="ECO:0000256" key="1">
    <source>
        <dbReference type="ARBA" id="ARBA00004267"/>
    </source>
</evidence>
<evidence type="ECO:0000256" key="3">
    <source>
        <dbReference type="ARBA" id="ARBA00022490"/>
    </source>
</evidence>
<sequence>MLHELLISLSGHPSPLLPRSSTESSHPFLSPPELALLSSLSHLSGLHQSLLSRTSLISSVHQSTVCRAVSTAIVSTHLARFQGKVLEVEREILRKDSERVGGYGIVPLSGLVGEFDGWTRRLEWFWEIVQFMLPSEEPSQRERSKACTGAGIIDRLRDETRTGYPDLEEASLDLIKVAETAWLRQLSTWVLYGRLPAFGAEDFFIHESPEDTKVTTRGITAFVIERPLLPKFVSSSTASSILFIGRSLNHLRIRGTRLPSLSATASTESPLLSLLPSHLRHLSSFSFPISPSSLSASIAAIRLSLSQNTLQQLLPLPKIIEILSLLREFFLLGRGEFAVALITEADERIRSRWRRPGQPSRDLNLQGLGPVVVKEGEVTAVLARTWAALSSFQGEEDASDEKLDLARDLIYLSLSKQSPSQSSTPGRAAGSHSFTPTHDVVFSDFLLSTPTSLSLRIPPPLDLFLGPRDLEIYSSINSYLLSIRRAHLRLTSLWQHSSLRREHPAPLGPPYSNTKTGVIRMRERRKRFNERSMKMRRIWAISGAAAFLLAEMGGYFQGEVVKGCWEGFRTWLARTPSRSSGDGSEITVDDGDEDIWRDSITSMSSATSPGQPATTTSSTTRTTDDPESLSRAHALYLKHLMSSLLLTSTDFTSTLRSFLLSTDHLIALVSRLDHAQQGLDLEADQGVVDALNDCAKEEQEVQVQLQSSCERVGDGLRDVVARLRELDGERNRETEVGEAGYVPGGGREIGRLDRLLMKLDFGAMASVEDERNKGNRDDR</sequence>
<dbReference type="GO" id="GO:0000922">
    <property type="term" value="C:spindle pole"/>
    <property type="evidence" value="ECO:0007669"/>
    <property type="project" value="InterPro"/>
</dbReference>
<keyword evidence="3 6" id="KW-0963">Cytoplasm</keyword>
<dbReference type="AlphaFoldDB" id="A0A9P8IDW9"/>
<evidence type="ECO:0000259" key="9">
    <source>
        <dbReference type="Pfam" id="PF17681"/>
    </source>
</evidence>
<dbReference type="InterPro" id="IPR042241">
    <property type="entry name" value="GCP_C_sf"/>
</dbReference>
<keyword evidence="11" id="KW-1185">Reference proteome</keyword>
<dbReference type="GO" id="GO:0044732">
    <property type="term" value="C:mitotic spindle pole body"/>
    <property type="evidence" value="ECO:0007669"/>
    <property type="project" value="TreeGrafter"/>
</dbReference>
<dbReference type="OrthoDB" id="78652at2759"/>
<evidence type="ECO:0000259" key="8">
    <source>
        <dbReference type="Pfam" id="PF04130"/>
    </source>
</evidence>
<feature type="region of interest" description="Disordered" evidence="7">
    <location>
        <begin position="601"/>
        <end position="627"/>
    </location>
</feature>
<feature type="domain" description="Gamma tubulin complex component protein N-terminal" evidence="9">
    <location>
        <begin position="2"/>
        <end position="313"/>
    </location>
</feature>
<dbReference type="GO" id="GO:0000278">
    <property type="term" value="P:mitotic cell cycle"/>
    <property type="evidence" value="ECO:0007669"/>
    <property type="project" value="TreeGrafter"/>
</dbReference>
<gene>
    <name evidence="10" type="ORF">FGG08_000021</name>
</gene>
<dbReference type="Proteomes" id="UP000698800">
    <property type="component" value="Unassembled WGS sequence"/>
</dbReference>
<dbReference type="GO" id="GO:0005874">
    <property type="term" value="C:microtubule"/>
    <property type="evidence" value="ECO:0007669"/>
    <property type="project" value="UniProtKB-KW"/>
</dbReference>
<protein>
    <recommendedName>
        <fullName evidence="6">Spindle pole body component</fullName>
    </recommendedName>
</protein>
<evidence type="ECO:0000256" key="5">
    <source>
        <dbReference type="ARBA" id="ARBA00023212"/>
    </source>
</evidence>
<feature type="compositionally biased region" description="Low complexity" evidence="7">
    <location>
        <begin position="604"/>
        <end position="621"/>
    </location>
</feature>
<dbReference type="GO" id="GO:0051321">
    <property type="term" value="P:meiotic cell cycle"/>
    <property type="evidence" value="ECO:0007669"/>
    <property type="project" value="TreeGrafter"/>
</dbReference>
<comment type="subcellular location">
    <subcellularLocation>
        <location evidence="1 6">Cytoplasm</location>
        <location evidence="1 6">Cytoskeleton</location>
        <location evidence="1 6">Microtubule organizing center</location>
    </subcellularLocation>
</comment>
<dbReference type="Pfam" id="PF04130">
    <property type="entry name" value="GCP_C_terminal"/>
    <property type="match status" value="1"/>
</dbReference>
<comment type="caution">
    <text evidence="10">The sequence shown here is derived from an EMBL/GenBank/DDBJ whole genome shotgun (WGS) entry which is preliminary data.</text>
</comment>
<dbReference type="GO" id="GO:0000930">
    <property type="term" value="C:gamma-tubulin complex"/>
    <property type="evidence" value="ECO:0007669"/>
    <property type="project" value="TreeGrafter"/>
</dbReference>
<evidence type="ECO:0000313" key="10">
    <source>
        <dbReference type="EMBL" id="KAH0547764.1"/>
    </source>
</evidence>